<reference evidence="3" key="2">
    <citation type="submission" date="2016-02" db="EMBL/GenBank/DDBJ databases">
        <title>Draft genome sequence of five rapidly growing Mycobacterium species.</title>
        <authorList>
            <person name="Katahira K."/>
            <person name="Gotou Y."/>
            <person name="Iida K."/>
            <person name="Ogura Y."/>
            <person name="Hayashi T."/>
        </authorList>
    </citation>
    <scope>NUCLEOTIDE SEQUENCE [LARGE SCALE GENOMIC DNA]</scope>
    <source>
        <strain evidence="3">JCM6362</strain>
    </source>
</reference>
<dbReference type="InterPro" id="IPR036513">
    <property type="entry name" value="STAS_dom_sf"/>
</dbReference>
<dbReference type="Gene3D" id="3.30.750.24">
    <property type="entry name" value="STAS domain"/>
    <property type="match status" value="1"/>
</dbReference>
<dbReference type="Proteomes" id="UP000069654">
    <property type="component" value="Unassembled WGS sequence"/>
</dbReference>
<dbReference type="InterPro" id="IPR002645">
    <property type="entry name" value="STAS_dom"/>
</dbReference>
<organism evidence="2 3">
    <name type="scientific">Mycolicibacterium thermoresistibile</name>
    <name type="common">Mycobacterium thermoresistibile</name>
    <dbReference type="NCBI Taxonomy" id="1797"/>
    <lineage>
        <taxon>Bacteria</taxon>
        <taxon>Bacillati</taxon>
        <taxon>Actinomycetota</taxon>
        <taxon>Actinomycetes</taxon>
        <taxon>Mycobacteriales</taxon>
        <taxon>Mycobacteriaceae</taxon>
        <taxon>Mycolicibacterium</taxon>
    </lineage>
</organism>
<evidence type="ECO:0000313" key="2">
    <source>
        <dbReference type="EMBL" id="GAT13305.1"/>
    </source>
</evidence>
<dbReference type="OrthoDB" id="4735650at2"/>
<dbReference type="Pfam" id="PF01740">
    <property type="entry name" value="STAS"/>
    <property type="match status" value="1"/>
</dbReference>
<proteinExistence type="predicted"/>
<dbReference type="EMBL" id="BCTB01000002">
    <property type="protein sequence ID" value="GAT13305.1"/>
    <property type="molecule type" value="Genomic_DNA"/>
</dbReference>
<sequence length="146" mass="15607">MTVPIHAAHRFGNRPFDCSGAKIRAQCRHLATVVTISGTIDDSNADRVGSYISRFIPTEQAFVLDLSGLDTFSPAGISFLDRVDDACQTAGMDWAVVCSPAVIKTLDADQDSSYPVTDSVAAALHQFADVIAARRRVLLPLLGKSA</sequence>
<evidence type="ECO:0000259" key="1">
    <source>
        <dbReference type="PROSITE" id="PS50801"/>
    </source>
</evidence>
<dbReference type="SUPFAM" id="SSF52091">
    <property type="entry name" value="SpoIIaa-like"/>
    <property type="match status" value="1"/>
</dbReference>
<dbReference type="CDD" id="cd07043">
    <property type="entry name" value="STAS_anti-anti-sigma_factors"/>
    <property type="match status" value="1"/>
</dbReference>
<comment type="caution">
    <text evidence="2">The sequence shown here is derived from an EMBL/GenBank/DDBJ whole genome shotgun (WGS) entry which is preliminary data.</text>
</comment>
<feature type="domain" description="STAS" evidence="1">
    <location>
        <begin position="33"/>
        <end position="97"/>
    </location>
</feature>
<reference evidence="2 3" key="1">
    <citation type="journal article" date="2016" name="Genome Announc.">
        <title>Draft Genome Sequences of Five Rapidly Growing Mycobacterium Species, M. thermoresistibile, M. fortuitum subsp. acetamidolyticum, M. canariasense, M. brisbanense, and M. novocastrense.</title>
        <authorList>
            <person name="Katahira K."/>
            <person name="Ogura Y."/>
            <person name="Gotoh Y."/>
            <person name="Hayashi T."/>
        </authorList>
    </citation>
    <scope>NUCLEOTIDE SEQUENCE [LARGE SCALE GENOMIC DNA]</scope>
    <source>
        <strain evidence="2 3">JCM6362</strain>
    </source>
</reference>
<dbReference type="STRING" id="1797.RMCT_0276"/>
<dbReference type="PROSITE" id="PS50801">
    <property type="entry name" value="STAS"/>
    <property type="match status" value="1"/>
</dbReference>
<dbReference type="OMA" id="TETRHDN"/>
<accession>A0A100XAY7</accession>
<name>A0A100XAY7_MYCTH</name>
<protein>
    <submittedName>
        <fullName evidence="2">Anti-sigma-factor antagonist</fullName>
    </submittedName>
</protein>
<dbReference type="AlphaFoldDB" id="A0A100XAY7"/>
<dbReference type="RefSeq" id="WP_003927571.1">
    <property type="nucleotide sequence ID" value="NZ_BCTB01000002.1"/>
</dbReference>
<gene>
    <name evidence="2" type="ORF">RMCT_0276</name>
</gene>
<evidence type="ECO:0000313" key="3">
    <source>
        <dbReference type="Proteomes" id="UP000069654"/>
    </source>
</evidence>